<keyword evidence="7" id="KW-1185">Reference proteome</keyword>
<dbReference type="Pfam" id="PF07992">
    <property type="entry name" value="Pyr_redox_2"/>
    <property type="match status" value="1"/>
</dbReference>
<dbReference type="Gene3D" id="3.50.50.60">
    <property type="entry name" value="FAD/NAD(P)-binding domain"/>
    <property type="match status" value="2"/>
</dbReference>
<dbReference type="SUPFAM" id="SSF51905">
    <property type="entry name" value="FAD/NAD(P)-binding domain"/>
    <property type="match status" value="1"/>
</dbReference>
<proteinExistence type="predicted"/>
<comment type="caution">
    <text evidence="6">The sequence shown here is derived from an EMBL/GenBank/DDBJ whole genome shotgun (WGS) entry which is preliminary data.</text>
</comment>
<evidence type="ECO:0000259" key="5">
    <source>
        <dbReference type="Pfam" id="PF07992"/>
    </source>
</evidence>
<organism evidence="6 7">
    <name type="scientific">Durusdinium trenchii</name>
    <dbReference type="NCBI Taxonomy" id="1381693"/>
    <lineage>
        <taxon>Eukaryota</taxon>
        <taxon>Sar</taxon>
        <taxon>Alveolata</taxon>
        <taxon>Dinophyceae</taxon>
        <taxon>Suessiales</taxon>
        <taxon>Symbiodiniaceae</taxon>
        <taxon>Durusdinium</taxon>
    </lineage>
</organism>
<dbReference type="PANTHER" id="PTHR43557:SF2">
    <property type="entry name" value="RIESKE DOMAIN-CONTAINING PROTEIN-RELATED"/>
    <property type="match status" value="1"/>
</dbReference>
<dbReference type="EMBL" id="CAXAMN010025683">
    <property type="protein sequence ID" value="CAK9096968.1"/>
    <property type="molecule type" value="Genomic_DNA"/>
</dbReference>
<evidence type="ECO:0000313" key="7">
    <source>
        <dbReference type="Proteomes" id="UP001642484"/>
    </source>
</evidence>
<dbReference type="InterPro" id="IPR050446">
    <property type="entry name" value="FAD-oxidoreductase/Apoptosis"/>
</dbReference>
<reference evidence="6 7" key="1">
    <citation type="submission" date="2024-02" db="EMBL/GenBank/DDBJ databases">
        <authorList>
            <person name="Chen Y."/>
            <person name="Shah S."/>
            <person name="Dougan E. K."/>
            <person name="Thang M."/>
            <person name="Chan C."/>
        </authorList>
    </citation>
    <scope>NUCLEOTIDE SEQUENCE [LARGE SCALE GENOMIC DNA]</scope>
</reference>
<evidence type="ECO:0000256" key="1">
    <source>
        <dbReference type="ARBA" id="ARBA00001974"/>
    </source>
</evidence>
<keyword evidence="4" id="KW-0560">Oxidoreductase</keyword>
<dbReference type="Proteomes" id="UP001642484">
    <property type="component" value="Unassembled WGS sequence"/>
</dbReference>
<sequence length="183" mass="20064">MEQPKRVFTGDRDLEALTSPGAICLQGREDPPRQRDVVSEFVGEGGKVSGAKLKSGETIACDLAVVGAGAQPNLEWCPAELKQEQRGLLVDANMQTSHPDVYAVGDVATFPSRYGGLLRCENVDHARKSAAQAVKAAMKLSVEPYSYLPYFYTRIFEYTDSPIVFNFFGDQHHPPRASSGRLE</sequence>
<gene>
    <name evidence="6" type="ORF">CCMP2556_LOCUS46071</name>
</gene>
<comment type="cofactor">
    <cofactor evidence="1">
        <name>FAD</name>
        <dbReference type="ChEBI" id="CHEBI:57692"/>
    </cofactor>
</comment>
<evidence type="ECO:0000256" key="2">
    <source>
        <dbReference type="ARBA" id="ARBA00022630"/>
    </source>
</evidence>
<protein>
    <recommendedName>
        <fullName evidence="5">FAD/NAD(P)-binding domain-containing protein</fullName>
    </recommendedName>
</protein>
<dbReference type="PANTHER" id="PTHR43557">
    <property type="entry name" value="APOPTOSIS-INDUCING FACTOR 1"/>
    <property type="match status" value="1"/>
</dbReference>
<keyword evidence="2" id="KW-0285">Flavoprotein</keyword>
<keyword evidence="3" id="KW-0274">FAD</keyword>
<name>A0ABP0RB48_9DINO</name>
<accession>A0ABP0RB48</accession>
<evidence type="ECO:0000256" key="3">
    <source>
        <dbReference type="ARBA" id="ARBA00022827"/>
    </source>
</evidence>
<dbReference type="InterPro" id="IPR023753">
    <property type="entry name" value="FAD/NAD-binding_dom"/>
</dbReference>
<evidence type="ECO:0000313" key="6">
    <source>
        <dbReference type="EMBL" id="CAK9096968.1"/>
    </source>
</evidence>
<feature type="domain" description="FAD/NAD(P)-binding" evidence="5">
    <location>
        <begin position="37"/>
        <end position="128"/>
    </location>
</feature>
<dbReference type="PRINTS" id="PR00368">
    <property type="entry name" value="FADPNR"/>
</dbReference>
<evidence type="ECO:0000256" key="4">
    <source>
        <dbReference type="ARBA" id="ARBA00023002"/>
    </source>
</evidence>
<dbReference type="InterPro" id="IPR036188">
    <property type="entry name" value="FAD/NAD-bd_sf"/>
</dbReference>